<dbReference type="Proteomes" id="UP000249458">
    <property type="component" value="Unassembled WGS sequence"/>
</dbReference>
<comment type="caution">
    <text evidence="1">The sequence shown here is derived from an EMBL/GenBank/DDBJ whole genome shotgun (WGS) entry which is preliminary data.</text>
</comment>
<accession>A0A364LIR2</accession>
<sequence>MDINNIQGWLRQIILIGSLLVTQAVIADNEEKLNQWVLTPQSLGPVKIGMTLQEAEKATQKTFLNSKPEEDMGEDETCFNTSLKGLDDISFMISKQKIVRININGGSIKTNKGAGIGDTESDVMSLYKNKILTEPHRYDDKGHYLTFIKHSQPYAIRFETDGQKVVRMYAGQTREVHYVEDCL</sequence>
<dbReference type="AlphaFoldDB" id="A0A364LIR2"/>
<protein>
    <submittedName>
        <fullName evidence="1">Uncharacterized protein</fullName>
    </submittedName>
</protein>
<name>A0A364LIR2_9GAMM</name>
<proteinExistence type="predicted"/>
<dbReference type="EMBL" id="MVJN01000006">
    <property type="protein sequence ID" value="RAP36328.1"/>
    <property type="molecule type" value="Genomic_DNA"/>
</dbReference>
<organism evidence="1 2">
    <name type="scientific">Legionella quinlivanii</name>
    <dbReference type="NCBI Taxonomy" id="45073"/>
    <lineage>
        <taxon>Bacteria</taxon>
        <taxon>Pseudomonadati</taxon>
        <taxon>Pseudomonadota</taxon>
        <taxon>Gammaproteobacteria</taxon>
        <taxon>Legionellales</taxon>
        <taxon>Legionellaceae</taxon>
        <taxon>Legionella</taxon>
    </lineage>
</organism>
<dbReference type="RefSeq" id="WP_112219697.1">
    <property type="nucleotide sequence ID" value="NZ_MVJN01000006.1"/>
</dbReference>
<evidence type="ECO:0000313" key="1">
    <source>
        <dbReference type="EMBL" id="RAP36328.1"/>
    </source>
</evidence>
<reference evidence="1 2" key="1">
    <citation type="submission" date="2017-02" db="EMBL/GenBank/DDBJ databases">
        <title>Legionella quilivanii strain from human: case report and whole genome sequencing analysis.</title>
        <authorList>
            <person name="Lalancette C."/>
            <person name="Leduc J.-M."/>
            <person name="Levesque S."/>
            <person name="Fournier E."/>
            <person name="Saoud J."/>
            <person name="Faucher S.P."/>
            <person name="Bernard K."/>
            <person name="Martineau C."/>
            <person name="Longtin J."/>
        </authorList>
    </citation>
    <scope>NUCLEOTIDE SEQUENCE [LARGE SCALE GENOMIC DNA]</scope>
    <source>
        <strain evidence="1 2">ID143958</strain>
    </source>
</reference>
<gene>
    <name evidence="1" type="ORF">B1207_09290</name>
</gene>
<evidence type="ECO:0000313" key="2">
    <source>
        <dbReference type="Proteomes" id="UP000249458"/>
    </source>
</evidence>